<evidence type="ECO:0000256" key="1">
    <source>
        <dbReference type="ARBA" id="ARBA00008725"/>
    </source>
</evidence>
<keyword evidence="2 4" id="KW-0813">Transport</keyword>
<dbReference type="NCBIfam" id="TIGR00975">
    <property type="entry name" value="3a0107s03"/>
    <property type="match status" value="1"/>
</dbReference>
<gene>
    <name evidence="7" type="primary">pstS</name>
    <name evidence="7" type="ORF">ACEZDJ_40350</name>
</gene>
<feature type="signal peptide" evidence="5">
    <location>
        <begin position="1"/>
        <end position="26"/>
    </location>
</feature>
<comment type="similarity">
    <text evidence="1 4">Belongs to the PstS family.</text>
</comment>
<evidence type="ECO:0000256" key="4">
    <source>
        <dbReference type="PIRNR" id="PIRNR002756"/>
    </source>
</evidence>
<evidence type="ECO:0000256" key="2">
    <source>
        <dbReference type="ARBA" id="ARBA00022448"/>
    </source>
</evidence>
<keyword evidence="5" id="KW-0732">Signal</keyword>
<dbReference type="Gene3D" id="3.40.190.10">
    <property type="entry name" value="Periplasmic binding protein-like II"/>
    <property type="match status" value="2"/>
</dbReference>
<reference evidence="7 8" key="1">
    <citation type="submission" date="2024-09" db="EMBL/GenBank/DDBJ databases">
        <authorList>
            <person name="Lee S.D."/>
        </authorList>
    </citation>
    <scope>NUCLEOTIDE SEQUENCE [LARGE SCALE GENOMIC DNA]</scope>
    <source>
        <strain evidence="7 8">N1-5</strain>
    </source>
</reference>
<dbReference type="Proteomes" id="UP001592528">
    <property type="component" value="Unassembled WGS sequence"/>
</dbReference>
<accession>A0ABV6V1K1</accession>
<dbReference type="RefSeq" id="WP_030255845.1">
    <property type="nucleotide sequence ID" value="NZ_JBHEZZ010000050.1"/>
</dbReference>
<feature type="chain" id="PRO_5046751759" description="Phosphate-binding protein" evidence="5">
    <location>
        <begin position="27"/>
        <end position="382"/>
    </location>
</feature>
<dbReference type="PANTHER" id="PTHR42996:SF1">
    <property type="entry name" value="PHOSPHATE-BINDING PROTEIN PSTS"/>
    <property type="match status" value="1"/>
</dbReference>
<dbReference type="Pfam" id="PF12849">
    <property type="entry name" value="PBP_like_2"/>
    <property type="match status" value="1"/>
</dbReference>
<dbReference type="CDD" id="cd13565">
    <property type="entry name" value="PBP2_PstS"/>
    <property type="match status" value="1"/>
</dbReference>
<evidence type="ECO:0000313" key="8">
    <source>
        <dbReference type="Proteomes" id="UP001592528"/>
    </source>
</evidence>
<name>A0ABV6V1K1_9ACTN</name>
<keyword evidence="3 4" id="KW-0592">Phosphate transport</keyword>
<keyword evidence="8" id="KW-1185">Reference proteome</keyword>
<protein>
    <recommendedName>
        <fullName evidence="4">Phosphate-binding protein</fullName>
    </recommendedName>
</protein>
<organism evidence="7 8">
    <name type="scientific">Streptacidiphilus cavernicola</name>
    <dbReference type="NCBI Taxonomy" id="3342716"/>
    <lineage>
        <taxon>Bacteria</taxon>
        <taxon>Bacillati</taxon>
        <taxon>Actinomycetota</taxon>
        <taxon>Actinomycetes</taxon>
        <taxon>Kitasatosporales</taxon>
        <taxon>Streptomycetaceae</taxon>
        <taxon>Streptacidiphilus</taxon>
    </lineage>
</organism>
<dbReference type="InterPro" id="IPR024370">
    <property type="entry name" value="PBP_domain"/>
</dbReference>
<proteinExistence type="inferred from homology"/>
<evidence type="ECO:0000313" key="7">
    <source>
        <dbReference type="EMBL" id="MFC1407543.1"/>
    </source>
</evidence>
<dbReference type="SUPFAM" id="SSF53850">
    <property type="entry name" value="Periplasmic binding protein-like II"/>
    <property type="match status" value="1"/>
</dbReference>
<dbReference type="InterPro" id="IPR005673">
    <property type="entry name" value="ABC_phos-bd_PstS"/>
</dbReference>
<evidence type="ECO:0000256" key="3">
    <source>
        <dbReference type="ARBA" id="ARBA00022592"/>
    </source>
</evidence>
<evidence type="ECO:0000259" key="6">
    <source>
        <dbReference type="Pfam" id="PF12849"/>
    </source>
</evidence>
<feature type="domain" description="PBP" evidence="6">
    <location>
        <begin position="54"/>
        <end position="352"/>
    </location>
</feature>
<comment type="caution">
    <text evidence="7">The sequence shown here is derived from an EMBL/GenBank/DDBJ whole genome shotgun (WGS) entry which is preliminary data.</text>
</comment>
<sequence>MKLQRNGRTKALAIGAVAVVSSLTLAACGSDNNNASSSNTSAAATTAAAGSSSAAASDCGSGQLLGAGSTAQANAVTQWVKDFQAKCPGVTVNYNANGSGAGITSFESGKVAFAGSDAALKPADVAAAASACPGGTAIDLPMVGGPIAIGYNVPGVTGLILDAPTLAKIFNGKITNWNDAAIKALNPTATLPNLAIQTFHRSDGSGTTANFTAYLAATAASDFPYTANKLWPAKSGQSATGSSGLAAQVKSVKGAISYFELSYATAGNISTAKIATGASAPVEATAANASAAVADATTVGTGADLAQKLNYATKAEGAYPITLLTYEIVCDKGNKAATLPALKAFLNYTVSAAGQSSIGSLGYFPLPAALQAKVAAEIAALS</sequence>
<evidence type="ECO:0000256" key="5">
    <source>
        <dbReference type="SAM" id="SignalP"/>
    </source>
</evidence>
<dbReference type="PANTHER" id="PTHR42996">
    <property type="entry name" value="PHOSPHATE-BINDING PROTEIN PSTS"/>
    <property type="match status" value="1"/>
</dbReference>
<dbReference type="PROSITE" id="PS51257">
    <property type="entry name" value="PROKAR_LIPOPROTEIN"/>
    <property type="match status" value="1"/>
</dbReference>
<dbReference type="EMBL" id="JBHEZZ010000050">
    <property type="protein sequence ID" value="MFC1407543.1"/>
    <property type="molecule type" value="Genomic_DNA"/>
</dbReference>
<dbReference type="PIRSF" id="PIRSF002756">
    <property type="entry name" value="PstS"/>
    <property type="match status" value="1"/>
</dbReference>
<dbReference type="InterPro" id="IPR050962">
    <property type="entry name" value="Phosphate-bind_PstS"/>
</dbReference>